<dbReference type="SUPFAM" id="SSF55073">
    <property type="entry name" value="Nucleotide cyclase"/>
    <property type="match status" value="1"/>
</dbReference>
<feature type="domain" description="Guanylate cyclase" evidence="2">
    <location>
        <begin position="532"/>
        <end position="659"/>
    </location>
</feature>
<evidence type="ECO:0000259" key="3">
    <source>
        <dbReference type="PROSITE" id="PS50885"/>
    </source>
</evidence>
<keyword evidence="1" id="KW-0812">Transmembrane</keyword>
<dbReference type="CDD" id="cd06225">
    <property type="entry name" value="HAMP"/>
    <property type="match status" value="1"/>
</dbReference>
<organism evidence="4 5">
    <name type="scientific">Drouetiella hepatica Uher 2000/2452</name>
    <dbReference type="NCBI Taxonomy" id="904376"/>
    <lineage>
        <taxon>Bacteria</taxon>
        <taxon>Bacillati</taxon>
        <taxon>Cyanobacteriota</taxon>
        <taxon>Cyanophyceae</taxon>
        <taxon>Oculatellales</taxon>
        <taxon>Oculatellaceae</taxon>
        <taxon>Drouetiella</taxon>
    </lineage>
</organism>
<evidence type="ECO:0000256" key="1">
    <source>
        <dbReference type="SAM" id="Phobius"/>
    </source>
</evidence>
<dbReference type="GO" id="GO:0035556">
    <property type="term" value="P:intracellular signal transduction"/>
    <property type="evidence" value="ECO:0007669"/>
    <property type="project" value="InterPro"/>
</dbReference>
<dbReference type="InterPro" id="IPR003660">
    <property type="entry name" value="HAMP_dom"/>
</dbReference>
<dbReference type="PROSITE" id="PS50885">
    <property type="entry name" value="HAMP"/>
    <property type="match status" value="1"/>
</dbReference>
<dbReference type="PANTHER" id="PTHR45655">
    <property type="entry name" value="GUANYLATE CYCLASE SOLUBLE SUBUNIT BETA-2"/>
    <property type="match status" value="1"/>
</dbReference>
<feature type="domain" description="HAMP" evidence="3">
    <location>
        <begin position="440"/>
        <end position="492"/>
    </location>
</feature>
<dbReference type="EMBL" id="JAHHHD010000010">
    <property type="protein sequence ID" value="MBW4659185.1"/>
    <property type="molecule type" value="Genomic_DNA"/>
</dbReference>
<dbReference type="GO" id="GO:0009190">
    <property type="term" value="P:cyclic nucleotide biosynthetic process"/>
    <property type="evidence" value="ECO:0007669"/>
    <property type="project" value="InterPro"/>
</dbReference>
<dbReference type="InterPro" id="IPR029787">
    <property type="entry name" value="Nucleotide_cyclase"/>
</dbReference>
<dbReference type="Gene3D" id="3.30.70.1230">
    <property type="entry name" value="Nucleotide cyclase"/>
    <property type="match status" value="1"/>
</dbReference>
<feature type="transmembrane region" description="Helical" evidence="1">
    <location>
        <begin position="12"/>
        <end position="33"/>
    </location>
</feature>
<evidence type="ECO:0000313" key="5">
    <source>
        <dbReference type="Proteomes" id="UP000757435"/>
    </source>
</evidence>
<dbReference type="InterPro" id="IPR001054">
    <property type="entry name" value="A/G_cyclase"/>
</dbReference>
<dbReference type="SUPFAM" id="SSF158472">
    <property type="entry name" value="HAMP domain-like"/>
    <property type="match status" value="1"/>
</dbReference>
<dbReference type="AlphaFoldDB" id="A0A951QB33"/>
<dbReference type="Pfam" id="PF00672">
    <property type="entry name" value="HAMP"/>
    <property type="match status" value="1"/>
</dbReference>
<dbReference type="PROSITE" id="PS50125">
    <property type="entry name" value="GUANYLATE_CYCLASE_2"/>
    <property type="match status" value="1"/>
</dbReference>
<dbReference type="GO" id="GO:0004016">
    <property type="term" value="F:adenylate cyclase activity"/>
    <property type="evidence" value="ECO:0007669"/>
    <property type="project" value="UniProtKB-ARBA"/>
</dbReference>
<proteinExistence type="predicted"/>
<keyword evidence="1" id="KW-0472">Membrane</keyword>
<name>A0A951QB33_9CYAN</name>
<dbReference type="GO" id="GO:0016020">
    <property type="term" value="C:membrane"/>
    <property type="evidence" value="ECO:0007669"/>
    <property type="project" value="InterPro"/>
</dbReference>
<dbReference type="Proteomes" id="UP000757435">
    <property type="component" value="Unassembled WGS sequence"/>
</dbReference>
<dbReference type="Pfam" id="PF00211">
    <property type="entry name" value="Guanylate_cyc"/>
    <property type="match status" value="1"/>
</dbReference>
<gene>
    <name evidence="4" type="ORF">KME15_10960</name>
</gene>
<reference evidence="4" key="2">
    <citation type="journal article" date="2022" name="Microbiol. Resour. Announc.">
        <title>Metagenome Sequencing to Explore Phylogenomics of Terrestrial Cyanobacteria.</title>
        <authorList>
            <person name="Ward R.D."/>
            <person name="Stajich J.E."/>
            <person name="Johansen J.R."/>
            <person name="Huntemann M."/>
            <person name="Clum A."/>
            <person name="Foster B."/>
            <person name="Foster B."/>
            <person name="Roux S."/>
            <person name="Palaniappan K."/>
            <person name="Varghese N."/>
            <person name="Mukherjee S."/>
            <person name="Reddy T.B.K."/>
            <person name="Daum C."/>
            <person name="Copeland A."/>
            <person name="Chen I.A."/>
            <person name="Ivanova N.N."/>
            <person name="Kyrpides N.C."/>
            <person name="Shapiro N."/>
            <person name="Eloe-Fadrosh E.A."/>
            <person name="Pietrasiak N."/>
        </authorList>
    </citation>
    <scope>NUCLEOTIDE SEQUENCE</scope>
    <source>
        <strain evidence="4">UHER 2000/2452</strain>
    </source>
</reference>
<evidence type="ECO:0000259" key="2">
    <source>
        <dbReference type="PROSITE" id="PS50125"/>
    </source>
</evidence>
<dbReference type="SMART" id="SM00304">
    <property type="entry name" value="HAMP"/>
    <property type="match status" value="1"/>
</dbReference>
<keyword evidence="1" id="KW-1133">Transmembrane helix</keyword>
<reference evidence="4" key="1">
    <citation type="submission" date="2021-05" db="EMBL/GenBank/DDBJ databases">
        <authorList>
            <person name="Pietrasiak N."/>
            <person name="Ward R."/>
            <person name="Stajich J.E."/>
            <person name="Kurbessoian T."/>
        </authorList>
    </citation>
    <scope>NUCLEOTIDE SEQUENCE</scope>
    <source>
        <strain evidence="4">UHER 2000/2452</strain>
    </source>
</reference>
<dbReference type="PANTHER" id="PTHR45655:SF13">
    <property type="entry name" value="SOLUBLE GUANYLATE CYCLASE GCY-32-RELATED"/>
    <property type="match status" value="1"/>
</dbReference>
<comment type="caution">
    <text evidence="4">The sequence shown here is derived from an EMBL/GenBank/DDBJ whole genome shotgun (WGS) entry which is preliminary data.</text>
</comment>
<sequence>MRFLDKLSIQSKLLLILLLISIASILTIGYIGYSSGKTALTSSILNQLVSLRTERAEAISSYFQVTENHVLTLSESPAIIDAMKGFKAAYQKLNTVNLTSRQQQSVEKFYREDFIPGLSSNLSDGSTPLAETYLPQTPAQSYLQYHYIVSNPNPLDKKIALVDALDGSDYSRVHQRFHPLVESIVEKFGYYDFYLVDVDTGNIVYSALKEADFGSNLNLGPYASSNLANAVETVRKSRDPNFVTSADFDFYRASRNRPSSFIATTIFDKTDFIGALLIQIPDSRINQIMTSRGEWQQTGLGKTGETFLVGPDTSVRSVPRLFAENPDQYYEALQARGVAKDIIEQIKRLGTPILTQKVQTTAPQRAIAGETGTISYVDYRGESVLSAFQPIKLGDFNWGLVAKMDQSEAFAPVDRFTRRLLVASAILVPLVTLLSIWLSRLFVRPIKRLISGTRQIEAGETDVAVNIRSQDEFGELAHSFNQMAHSLHEKDQTIQTALHENERLLLNVLPPPIVARLKSGEQQISDVFPNVAVLYAEIEGFNELSAQLQPDQTITLLNDIVTAFDEAAEPFGVEKMRSVGNVYIAVCGLSISRVDHIKRTMDFAFEILKVIRRFNQQQKTDLSLDIGIHSGSVVGGIVGKTRFIYALTGETMKIAHDIHSSPGQNTIQVTQPIYDNLHDLYSFERIANVEVKGLASVPVWSVKGQNFVPDLPAQDAPEHPVPAQDVLAQDVPAIALSGSSAHAKE</sequence>
<evidence type="ECO:0000313" key="4">
    <source>
        <dbReference type="EMBL" id="MBW4659185.1"/>
    </source>
</evidence>
<dbReference type="SMART" id="SM00044">
    <property type="entry name" value="CYCc"/>
    <property type="match status" value="1"/>
</dbReference>
<dbReference type="CDD" id="cd07302">
    <property type="entry name" value="CHD"/>
    <property type="match status" value="1"/>
</dbReference>
<accession>A0A951QB33</accession>
<dbReference type="Gene3D" id="1.10.8.500">
    <property type="entry name" value="HAMP domain in histidine kinase"/>
    <property type="match status" value="1"/>
</dbReference>
<dbReference type="Gene3D" id="3.30.450.20">
    <property type="entry name" value="PAS domain"/>
    <property type="match status" value="1"/>
</dbReference>
<protein>
    <submittedName>
        <fullName evidence="4">HAMP domain-containing protein</fullName>
    </submittedName>
</protein>